<dbReference type="AlphaFoldDB" id="A0A4R7VHL8"/>
<dbReference type="PROSITE" id="PS01081">
    <property type="entry name" value="HTH_TETR_1"/>
    <property type="match status" value="1"/>
</dbReference>
<dbReference type="Pfam" id="PF00440">
    <property type="entry name" value="TetR_N"/>
    <property type="match status" value="1"/>
</dbReference>
<name>A0A4R7VHL8_9PSEU</name>
<evidence type="ECO:0000313" key="7">
    <source>
        <dbReference type="Proteomes" id="UP000294927"/>
    </source>
</evidence>
<protein>
    <submittedName>
        <fullName evidence="6">TetR family transcriptional regulator</fullName>
    </submittedName>
</protein>
<comment type="caution">
    <text evidence="6">The sequence shown here is derived from an EMBL/GenBank/DDBJ whole genome shotgun (WGS) entry which is preliminary data.</text>
</comment>
<keyword evidence="2 4" id="KW-0238">DNA-binding</keyword>
<dbReference type="RefSeq" id="WP_133904871.1">
    <property type="nucleotide sequence ID" value="NZ_SOCP01000008.1"/>
</dbReference>
<dbReference type="GO" id="GO:0000976">
    <property type="term" value="F:transcription cis-regulatory region binding"/>
    <property type="evidence" value="ECO:0007669"/>
    <property type="project" value="TreeGrafter"/>
</dbReference>
<organism evidence="6 7">
    <name type="scientific">Actinophytocola oryzae</name>
    <dbReference type="NCBI Taxonomy" id="502181"/>
    <lineage>
        <taxon>Bacteria</taxon>
        <taxon>Bacillati</taxon>
        <taxon>Actinomycetota</taxon>
        <taxon>Actinomycetes</taxon>
        <taxon>Pseudonocardiales</taxon>
        <taxon>Pseudonocardiaceae</taxon>
    </lineage>
</organism>
<dbReference type="PANTHER" id="PTHR30055:SF234">
    <property type="entry name" value="HTH-TYPE TRANSCRIPTIONAL REGULATOR BETI"/>
    <property type="match status" value="1"/>
</dbReference>
<keyword evidence="1" id="KW-0805">Transcription regulation</keyword>
<evidence type="ECO:0000256" key="1">
    <source>
        <dbReference type="ARBA" id="ARBA00023015"/>
    </source>
</evidence>
<dbReference type="Gene3D" id="1.10.357.10">
    <property type="entry name" value="Tetracycline Repressor, domain 2"/>
    <property type="match status" value="1"/>
</dbReference>
<dbReference type="OrthoDB" id="2356263at2"/>
<dbReference type="EMBL" id="SOCP01000008">
    <property type="protein sequence ID" value="TDV48832.1"/>
    <property type="molecule type" value="Genomic_DNA"/>
</dbReference>
<feature type="domain" description="HTH tetR-type" evidence="5">
    <location>
        <begin position="10"/>
        <end position="70"/>
    </location>
</feature>
<dbReference type="GO" id="GO:0003700">
    <property type="term" value="F:DNA-binding transcription factor activity"/>
    <property type="evidence" value="ECO:0007669"/>
    <property type="project" value="TreeGrafter"/>
</dbReference>
<accession>A0A4R7VHL8</accession>
<dbReference type="InterPro" id="IPR009057">
    <property type="entry name" value="Homeodomain-like_sf"/>
</dbReference>
<reference evidence="6 7" key="1">
    <citation type="submission" date="2019-03" db="EMBL/GenBank/DDBJ databases">
        <title>Genomic Encyclopedia of Archaeal and Bacterial Type Strains, Phase II (KMG-II): from individual species to whole genera.</title>
        <authorList>
            <person name="Goeker M."/>
        </authorList>
    </citation>
    <scope>NUCLEOTIDE SEQUENCE [LARGE SCALE GENOMIC DNA]</scope>
    <source>
        <strain evidence="6 7">DSM 45499</strain>
    </source>
</reference>
<proteinExistence type="predicted"/>
<dbReference type="Proteomes" id="UP000294927">
    <property type="component" value="Unassembled WGS sequence"/>
</dbReference>
<evidence type="ECO:0000256" key="3">
    <source>
        <dbReference type="ARBA" id="ARBA00023163"/>
    </source>
</evidence>
<dbReference type="InterPro" id="IPR050109">
    <property type="entry name" value="HTH-type_TetR-like_transc_reg"/>
</dbReference>
<evidence type="ECO:0000256" key="2">
    <source>
        <dbReference type="ARBA" id="ARBA00023125"/>
    </source>
</evidence>
<feature type="DNA-binding region" description="H-T-H motif" evidence="4">
    <location>
        <begin position="33"/>
        <end position="52"/>
    </location>
</feature>
<keyword evidence="3" id="KW-0804">Transcription</keyword>
<dbReference type="PANTHER" id="PTHR30055">
    <property type="entry name" value="HTH-TYPE TRANSCRIPTIONAL REGULATOR RUTR"/>
    <property type="match status" value="1"/>
</dbReference>
<gene>
    <name evidence="6" type="ORF">CLV71_108192</name>
</gene>
<dbReference type="PRINTS" id="PR00455">
    <property type="entry name" value="HTHTETR"/>
</dbReference>
<dbReference type="InterPro" id="IPR001647">
    <property type="entry name" value="HTH_TetR"/>
</dbReference>
<sequence>MSPTRAEQAEKTRKTVLETARRLFIEHGFDATSLQLIADTMGVTKANVYYYFRTKVEILEALLEGSVVALTTMLDEAEKIKGRQERVEFLVDGFVDQVVVAHRTIAPMNRADPIIRRHEGISRRLDELSGRGLHLLFGDTPTPDQRAAHAMLGDLGPATRSLSHLPDDELRAVLRRLCLRVVRV</sequence>
<evidence type="ECO:0000313" key="6">
    <source>
        <dbReference type="EMBL" id="TDV48832.1"/>
    </source>
</evidence>
<dbReference type="PROSITE" id="PS50977">
    <property type="entry name" value="HTH_TETR_2"/>
    <property type="match status" value="1"/>
</dbReference>
<evidence type="ECO:0000256" key="4">
    <source>
        <dbReference type="PROSITE-ProRule" id="PRU00335"/>
    </source>
</evidence>
<dbReference type="InterPro" id="IPR023772">
    <property type="entry name" value="DNA-bd_HTH_TetR-type_CS"/>
</dbReference>
<keyword evidence="7" id="KW-1185">Reference proteome</keyword>
<evidence type="ECO:0000259" key="5">
    <source>
        <dbReference type="PROSITE" id="PS50977"/>
    </source>
</evidence>
<dbReference type="SUPFAM" id="SSF46689">
    <property type="entry name" value="Homeodomain-like"/>
    <property type="match status" value="1"/>
</dbReference>